<evidence type="ECO:0000313" key="2">
    <source>
        <dbReference type="Proteomes" id="UP000887013"/>
    </source>
</evidence>
<sequence>MHVGEKKINFILPETQQKNKSSLMKTSSGLEDMSVNTVRNQLEYIDLFIDGKKVKCLKDSGSELIILNLSLFPGKPFTGSIQIKSCFGNIIEAKTASLNLSLDGNQNMEFVRWSVNS</sequence>
<evidence type="ECO:0000313" key="1">
    <source>
        <dbReference type="EMBL" id="GFT69172.1"/>
    </source>
</evidence>
<protein>
    <submittedName>
        <fullName evidence="1">Uncharacterized protein</fullName>
    </submittedName>
</protein>
<comment type="caution">
    <text evidence="1">The sequence shown here is derived from an EMBL/GenBank/DDBJ whole genome shotgun (WGS) entry which is preliminary data.</text>
</comment>
<dbReference type="SUPFAM" id="SSF50630">
    <property type="entry name" value="Acid proteases"/>
    <property type="match status" value="1"/>
</dbReference>
<dbReference type="Proteomes" id="UP000887013">
    <property type="component" value="Unassembled WGS sequence"/>
</dbReference>
<dbReference type="OrthoDB" id="420169at2759"/>
<accession>A0A8X6TY04</accession>
<name>A0A8X6TY04_NEPPI</name>
<reference evidence="1" key="1">
    <citation type="submission" date="2020-08" db="EMBL/GenBank/DDBJ databases">
        <title>Multicomponent nature underlies the extraordinary mechanical properties of spider dragline silk.</title>
        <authorList>
            <person name="Kono N."/>
            <person name="Nakamura H."/>
            <person name="Mori M."/>
            <person name="Yoshida Y."/>
            <person name="Ohtoshi R."/>
            <person name="Malay A.D."/>
            <person name="Moran D.A.P."/>
            <person name="Tomita M."/>
            <person name="Numata K."/>
            <person name="Arakawa K."/>
        </authorList>
    </citation>
    <scope>NUCLEOTIDE SEQUENCE</scope>
</reference>
<organism evidence="1 2">
    <name type="scientific">Nephila pilipes</name>
    <name type="common">Giant wood spider</name>
    <name type="synonym">Nephila maculata</name>
    <dbReference type="NCBI Taxonomy" id="299642"/>
    <lineage>
        <taxon>Eukaryota</taxon>
        <taxon>Metazoa</taxon>
        <taxon>Ecdysozoa</taxon>
        <taxon>Arthropoda</taxon>
        <taxon>Chelicerata</taxon>
        <taxon>Arachnida</taxon>
        <taxon>Araneae</taxon>
        <taxon>Araneomorphae</taxon>
        <taxon>Entelegynae</taxon>
        <taxon>Araneoidea</taxon>
        <taxon>Nephilidae</taxon>
        <taxon>Nephila</taxon>
    </lineage>
</organism>
<gene>
    <name evidence="1" type="ORF">NPIL_463921</name>
</gene>
<dbReference type="AlphaFoldDB" id="A0A8X6TY04"/>
<dbReference type="InterPro" id="IPR021109">
    <property type="entry name" value="Peptidase_aspartic_dom_sf"/>
</dbReference>
<dbReference type="EMBL" id="BMAW01116106">
    <property type="protein sequence ID" value="GFT69172.1"/>
    <property type="molecule type" value="Genomic_DNA"/>
</dbReference>
<keyword evidence="2" id="KW-1185">Reference proteome</keyword>
<proteinExistence type="predicted"/>